<dbReference type="InParanoid" id="Q8ZWD3"/>
<dbReference type="AlphaFoldDB" id="Q8ZWD3"/>
<protein>
    <recommendedName>
        <fullName evidence="3">Pyridine nucleotide-disulfide oxidoreductase</fullName>
    </recommendedName>
</protein>
<dbReference type="GeneID" id="1466023"/>
<dbReference type="KEGG" id="pai:PAE1841"/>
<dbReference type="SUPFAM" id="SSF51905">
    <property type="entry name" value="FAD/NAD(P)-binding domain"/>
    <property type="match status" value="2"/>
</dbReference>
<name>Q8ZWD3_PYRAE</name>
<evidence type="ECO:0008006" key="3">
    <source>
        <dbReference type="Google" id="ProtNLM"/>
    </source>
</evidence>
<proteinExistence type="predicted"/>
<dbReference type="PANTHER" id="PTHR43755">
    <property type="match status" value="1"/>
</dbReference>
<keyword evidence="2" id="KW-1185">Reference proteome</keyword>
<dbReference type="PANTHER" id="PTHR43755:SF1">
    <property type="entry name" value="FAD-DEPENDENT PYRIDINE NUCLEOTIDE-DISULPHIDE OXIDOREDUCTASE"/>
    <property type="match status" value="1"/>
</dbReference>
<gene>
    <name evidence="1" type="ordered locus">PAE1841</name>
</gene>
<dbReference type="RefSeq" id="WP_011008240.1">
    <property type="nucleotide sequence ID" value="NC_003364.1"/>
</dbReference>
<accession>Q8ZWD3</accession>
<dbReference type="HOGENOM" id="CLU_878845_0_0_2"/>
<dbReference type="InterPro" id="IPR036188">
    <property type="entry name" value="FAD/NAD-bd_sf"/>
</dbReference>
<dbReference type="EnsemblBacteria" id="AAL63769">
    <property type="protein sequence ID" value="AAL63769"/>
    <property type="gene ID" value="PAE1841"/>
</dbReference>
<dbReference type="EMBL" id="AE009441">
    <property type="protein sequence ID" value="AAL63769.1"/>
    <property type="molecule type" value="Genomic_DNA"/>
</dbReference>
<dbReference type="PATRIC" id="fig|178306.9.peg.1363"/>
<evidence type="ECO:0000313" key="1">
    <source>
        <dbReference type="EMBL" id="AAL63769.1"/>
    </source>
</evidence>
<organism evidence="1 2">
    <name type="scientific">Pyrobaculum aerophilum (strain ATCC 51768 / DSM 7523 / JCM 9630 / CIP 104966 / NBRC 100827 / IM2)</name>
    <dbReference type="NCBI Taxonomy" id="178306"/>
    <lineage>
        <taxon>Archaea</taxon>
        <taxon>Thermoproteota</taxon>
        <taxon>Thermoprotei</taxon>
        <taxon>Thermoproteales</taxon>
        <taxon>Thermoproteaceae</taxon>
        <taxon>Pyrobaculum</taxon>
    </lineage>
</organism>
<evidence type="ECO:0000313" key="2">
    <source>
        <dbReference type="Proteomes" id="UP000002439"/>
    </source>
</evidence>
<dbReference type="Proteomes" id="UP000002439">
    <property type="component" value="Chromosome"/>
</dbReference>
<dbReference type="eggNOG" id="arCOG05543">
    <property type="taxonomic scope" value="Archaea"/>
</dbReference>
<sequence>MRVVVAGGGVAGLYFTSQLLRLVPSASVYLVDPKPVHEFAIGIPIAIAGLVDFHNLLYPFERLKRITYVKATAAAVENRCIRTREGPPRLCGDYVVLAPGGLKLGSVEYWTVRGAEELLQEARRAGAIRFVVNELTPVTGFQEIAYSLKARFPEKEVSIHIVYIGDDYKFLLEPWREQASKIGIVINEEPPPPKRPGELHLSVPVLRPHPLATQLEVDPVTFETQFDRVFLIGDSSLVKLGLPPIGWGALWQASTLARALAQEATAGVFEVDAADWIAAGDRERFLRWLTYRMTAGTPLAHLKGLYDLWIGSVIRPLSGE</sequence>
<dbReference type="STRING" id="178306.PAE1841"/>
<dbReference type="Gene3D" id="3.50.50.100">
    <property type="match status" value="1"/>
</dbReference>
<dbReference type="InterPro" id="IPR052541">
    <property type="entry name" value="SQRD"/>
</dbReference>
<reference evidence="1 2" key="1">
    <citation type="journal article" date="2002" name="Proc. Natl. Acad. Sci. U.S.A.">
        <title>Genome sequence of the hyperthermophilic crenarchaeon Pyrobaculum aerophilum.</title>
        <authorList>
            <person name="Fitz-Gibbon S.T."/>
            <person name="Ladner H."/>
            <person name="Kim U.J."/>
            <person name="Stetter K.O."/>
            <person name="Simon M.I."/>
            <person name="Miller J.H."/>
        </authorList>
    </citation>
    <scope>NUCLEOTIDE SEQUENCE [LARGE SCALE GENOMIC DNA]</scope>
    <source>
        <strain evidence="2">ATCC 51768 / DSM 7523 / JCM 9630 / CIP 104966 / NBRC 100827 / IM2</strain>
    </source>
</reference>